<reference evidence="2" key="6">
    <citation type="submission" date="2004-03" db="EMBL/GenBank/DDBJ databases">
        <authorList>
            <person name="Arakawa T."/>
            <person name="Carninci P."/>
            <person name="Fukuda S."/>
            <person name="Hashizume W."/>
            <person name="Hayashida K."/>
            <person name="Hori F."/>
            <person name="Iida J."/>
            <person name="Imamura K."/>
            <person name="Imotani K."/>
            <person name="Itoh M."/>
            <person name="Kanagawa S."/>
            <person name="Kawai J."/>
            <person name="Kojima M."/>
            <person name="Konno H."/>
            <person name="Murata M."/>
            <person name="Nakamura M."/>
            <person name="Ninomiya N."/>
            <person name="Nishiyori H."/>
            <person name="Nomura K."/>
            <person name="Ohno M."/>
            <person name="Sakazume N."/>
            <person name="Sano H."/>
            <person name="Sasaki D."/>
            <person name="Shibata K."/>
            <person name="Shiraki T."/>
            <person name="Tagami M."/>
            <person name="Tagami Y."/>
            <person name="Waki K."/>
            <person name="Watahiki A."/>
            <person name="Muramatsu M."/>
            <person name="Hayashizaki Y."/>
        </authorList>
    </citation>
    <scope>NUCLEOTIDE SEQUENCE</scope>
    <source>
        <strain evidence="2">C57BL/6J</strain>
        <tissue evidence="2">Parthenogenote</tissue>
    </source>
</reference>
<dbReference type="EMBL" id="AK157781">
    <property type="protein sequence ID" value="BAE34194.1"/>
    <property type="molecule type" value="mRNA"/>
</dbReference>
<evidence type="ECO:0000256" key="1">
    <source>
        <dbReference type="SAM" id="MobiDB-lite"/>
    </source>
</evidence>
<sequence length="132" mass="14290">MRELVRAFLFSLAFSFFFIHSYYFNSVALMEANQRKRAVLCAGCCGARSWEGCSAGSWGAGGLARESGCIGGAAASAQDRRRFPGSLGAAPPPPGKTETPRVLRGVAGNSVEERKLLPRSTPRGWRRRLVEP</sequence>
<reference evidence="2" key="4">
    <citation type="journal article" date="2001" name="Nature">
        <title>Functional annotation of a full-length mouse cDNA collection.</title>
        <authorList>
            <consortium name="The RIKEN Genome Exploration Research Group Phase II Team and the FANTOM Consortium"/>
        </authorList>
    </citation>
    <scope>NUCLEOTIDE SEQUENCE</scope>
    <source>
        <strain evidence="2">C57BL/6J</strain>
        <tissue evidence="2">Parthenogenote</tissue>
    </source>
</reference>
<reference evidence="2" key="2">
    <citation type="journal article" date="2000" name="Genome Res.">
        <title>Normalization and subtraction of cap-trapper-selected cDNAs to prepare full-length cDNA libraries for rapid discovery of new genes.</title>
        <authorList>
            <person name="Carninci P."/>
            <person name="Shibata Y."/>
            <person name="Hayatsu N."/>
            <person name="Sugahara Y."/>
            <person name="Shibata K."/>
            <person name="Itoh M."/>
            <person name="Konno H."/>
            <person name="Okazaki Y."/>
            <person name="Muramatsu M."/>
            <person name="Hayashizaki Y."/>
        </authorList>
    </citation>
    <scope>NUCLEOTIDE SEQUENCE</scope>
    <source>
        <strain evidence="2">C57BL/6J</strain>
        <tissue evidence="2">Parthenogenote</tissue>
    </source>
</reference>
<reference evidence="2" key="5">
    <citation type="journal article" date="2002" name="Nature">
        <title>Analysis of the mouse transcriptome based on functional annotation of 60,770 full-length cDNAs.</title>
        <authorList>
            <consortium name="The FANTOM Consortium and the RIKEN Genome Exploration Research Group Phase I and II Team"/>
        </authorList>
    </citation>
    <scope>NUCLEOTIDE SEQUENCE</scope>
    <source>
        <strain evidence="2">C57BL/6J</strain>
        <tissue evidence="2">Parthenogenote</tissue>
    </source>
</reference>
<proteinExistence type="evidence at transcript level"/>
<organism evidence="2">
    <name type="scientific">Mus musculus</name>
    <name type="common">Mouse</name>
    <dbReference type="NCBI Taxonomy" id="10090"/>
    <lineage>
        <taxon>Eukaryota</taxon>
        <taxon>Metazoa</taxon>
        <taxon>Chordata</taxon>
        <taxon>Craniata</taxon>
        <taxon>Vertebrata</taxon>
        <taxon>Euteleostomi</taxon>
        <taxon>Mammalia</taxon>
        <taxon>Eutheria</taxon>
        <taxon>Euarchontoglires</taxon>
        <taxon>Glires</taxon>
        <taxon>Rodentia</taxon>
        <taxon>Myomorpha</taxon>
        <taxon>Muroidea</taxon>
        <taxon>Muridae</taxon>
        <taxon>Murinae</taxon>
        <taxon>Mus</taxon>
        <taxon>Mus</taxon>
    </lineage>
</organism>
<reference evidence="2" key="8">
    <citation type="journal article" date="2005" name="Science">
        <title>Antisense Transcription in the Mammalian Transcriptome.</title>
        <authorList>
            <consortium name="RIKEN Genome Exploration Research Group and Genome Science Group (Genome Network Project Core Group) and the FANTOM Consortium"/>
        </authorList>
    </citation>
    <scope>NUCLEOTIDE SEQUENCE</scope>
    <source>
        <strain evidence="2">C57BL/6J</strain>
        <tissue evidence="2">Parthenogenote</tissue>
    </source>
</reference>
<name>Q3TZL4_MOUSE</name>
<feature type="region of interest" description="Disordered" evidence="1">
    <location>
        <begin position="80"/>
        <end position="132"/>
    </location>
</feature>
<dbReference type="AlphaFoldDB" id="Q3TZL4"/>
<reference evidence="2" key="7">
    <citation type="journal article" date="2005" name="Science">
        <title>The Transcriptional Landscape of the Mammalian Genome.</title>
        <authorList>
            <consortium name="The FANTOM Consortium"/>
            <consortium name="Riken Genome Exploration Research Group and Genome Science Group (Genome Network Project Core Group)"/>
        </authorList>
    </citation>
    <scope>NUCLEOTIDE SEQUENCE</scope>
    <source>
        <strain evidence="2">C57BL/6J</strain>
        <tissue evidence="2">Parthenogenote</tissue>
    </source>
</reference>
<accession>Q3TZL4</accession>
<protein>
    <submittedName>
        <fullName evidence="2">Uncharacterized protein</fullName>
    </submittedName>
</protein>
<reference evidence="2" key="3">
    <citation type="journal article" date="2000" name="Genome Res.">
        <title>RIKEN integrated sequence analysis (RISA) system--384-format sequencing pipeline with 384 multicapillary sequencer.</title>
        <authorList>
            <person name="Shibata K."/>
            <person name="Itoh M."/>
            <person name="Aizawa K."/>
            <person name="Nagaoka S."/>
            <person name="Sasaki N."/>
            <person name="Carninci P."/>
            <person name="Konno H."/>
            <person name="Akiyama J."/>
            <person name="Nishi K."/>
            <person name="Kitsunai T."/>
            <person name="Tashiro H."/>
            <person name="Itoh M."/>
            <person name="Sumi N."/>
            <person name="Ishii Y."/>
            <person name="Nakamura S."/>
            <person name="Hazama M."/>
            <person name="Nishine T."/>
            <person name="Harada A."/>
            <person name="Yamamoto R."/>
            <person name="Matsumoto H."/>
            <person name="Sakaguchi S."/>
            <person name="Ikegami T."/>
            <person name="Kashiwagi K."/>
            <person name="Fujiwake S."/>
            <person name="Inoue K."/>
            <person name="Togawa Y."/>
            <person name="Izawa M."/>
            <person name="Ohara E."/>
            <person name="Watahiki M."/>
            <person name="Yoneda Y."/>
            <person name="Ishikawa T."/>
            <person name="Ozawa K."/>
            <person name="Tanaka T."/>
            <person name="Matsuura S."/>
            <person name="Kawai J."/>
            <person name="Okazaki Y."/>
            <person name="Muramatsu M."/>
            <person name="Inoue Y."/>
            <person name="Kira A."/>
            <person name="Hayashizaki Y."/>
        </authorList>
    </citation>
    <scope>NUCLEOTIDE SEQUENCE</scope>
    <source>
        <strain evidence="2">C57BL/6J</strain>
        <tissue evidence="2">Parthenogenote</tissue>
    </source>
</reference>
<reference evidence="2" key="1">
    <citation type="journal article" date="1999" name="Methods Enzymol.">
        <title>High-efficiency full-length cDNA cloning.</title>
        <authorList>
            <person name="Carninci P."/>
            <person name="Hayashizaki Y."/>
        </authorList>
    </citation>
    <scope>NUCLEOTIDE SEQUENCE</scope>
    <source>
        <strain evidence="2">C57BL/6J</strain>
        <tissue evidence="2">Parthenogenote</tissue>
    </source>
</reference>
<evidence type="ECO:0000313" key="2">
    <source>
        <dbReference type="EMBL" id="BAE34194.1"/>
    </source>
</evidence>